<dbReference type="GO" id="GO:0016491">
    <property type="term" value="F:oxidoreductase activity"/>
    <property type="evidence" value="ECO:0007669"/>
    <property type="project" value="UniProtKB-KW"/>
</dbReference>
<sequence>MATPFQFEYSTNVEEMKRFVVECMTKIGTNSEYASQFADQLIYADQRGHYSHGLNRLRIYVNDIVSGTTAKAGTPKILKQKGSTAWVDGNNQLGAVVGNFCMKLAIELAKEHGIGWVVAKGSNHFGAAGFYSTQAAREGLVGMSFSSASPSTYSPRSSEVAIGNNPLSFVAEGENGDNFALDMANSAVARGKVEVALKIGKKEVPSGWGVDGHGVPTNDPEKILIGGGLLPLGCKEETGGYKGFGLCMMVDVMCGGQCFIAVDPECFADGFHPRLQQFLDETRGHKPKDPALPVLVAGDPERAHIEKSTSHGGLIYYGAQVEDLNGLAKKLGVQPCHFNQMAQLK</sequence>
<dbReference type="InterPro" id="IPR043143">
    <property type="entry name" value="Mal/L-sulf/L-lact_DH-like_NADP"/>
</dbReference>
<dbReference type="InterPro" id="IPR043144">
    <property type="entry name" value="Mal/L-sulf/L-lact_DH-like_ah"/>
</dbReference>
<proteinExistence type="predicted"/>
<dbReference type="Gene3D" id="3.30.1370.60">
    <property type="entry name" value="Hypothetical oxidoreductase yiak, domain 2"/>
    <property type="match status" value="1"/>
</dbReference>
<dbReference type="InterPro" id="IPR036111">
    <property type="entry name" value="Mal/L-sulfo/L-lacto_DH-like_sf"/>
</dbReference>
<dbReference type="InterPro" id="IPR003767">
    <property type="entry name" value="Malate/L-lactate_DH-like"/>
</dbReference>
<organism evidence="2 3">
    <name type="scientific">Acrobeloides nanus</name>
    <dbReference type="NCBI Taxonomy" id="290746"/>
    <lineage>
        <taxon>Eukaryota</taxon>
        <taxon>Metazoa</taxon>
        <taxon>Ecdysozoa</taxon>
        <taxon>Nematoda</taxon>
        <taxon>Chromadorea</taxon>
        <taxon>Rhabditida</taxon>
        <taxon>Tylenchina</taxon>
        <taxon>Cephalobomorpha</taxon>
        <taxon>Cephaloboidea</taxon>
        <taxon>Cephalobidae</taxon>
        <taxon>Acrobeloides</taxon>
    </lineage>
</organism>
<accession>A0A914D7L3</accession>
<dbReference type="PANTHER" id="PTHR11091:SF4">
    <property type="entry name" value="MALATE DEHYDROGENASE"/>
    <property type="match status" value="1"/>
</dbReference>
<dbReference type="WBParaSite" id="ACRNAN_scaffold2062.g18374.t1">
    <property type="protein sequence ID" value="ACRNAN_scaffold2062.g18374.t1"/>
    <property type="gene ID" value="ACRNAN_scaffold2062.g18374"/>
</dbReference>
<evidence type="ECO:0000313" key="2">
    <source>
        <dbReference type="Proteomes" id="UP000887540"/>
    </source>
</evidence>
<name>A0A914D7L3_9BILA</name>
<dbReference type="Gene3D" id="1.10.1530.10">
    <property type="match status" value="1"/>
</dbReference>
<evidence type="ECO:0000256" key="1">
    <source>
        <dbReference type="ARBA" id="ARBA00023002"/>
    </source>
</evidence>
<evidence type="ECO:0000313" key="3">
    <source>
        <dbReference type="WBParaSite" id="ACRNAN_scaffold2062.g18374.t1"/>
    </source>
</evidence>
<dbReference type="Proteomes" id="UP000887540">
    <property type="component" value="Unplaced"/>
</dbReference>
<dbReference type="PANTHER" id="PTHR11091">
    <property type="entry name" value="OXIDOREDUCTASE-RELATED"/>
    <property type="match status" value="1"/>
</dbReference>
<reference evidence="3" key="1">
    <citation type="submission" date="2022-11" db="UniProtKB">
        <authorList>
            <consortium name="WormBaseParasite"/>
        </authorList>
    </citation>
    <scope>IDENTIFICATION</scope>
</reference>
<dbReference type="SUPFAM" id="SSF89733">
    <property type="entry name" value="L-sulfolactate dehydrogenase-like"/>
    <property type="match status" value="1"/>
</dbReference>
<dbReference type="AlphaFoldDB" id="A0A914D7L3"/>
<keyword evidence="2" id="KW-1185">Reference proteome</keyword>
<keyword evidence="1" id="KW-0560">Oxidoreductase</keyword>
<protein>
    <submittedName>
        <fullName evidence="3">Malate dehydrogenase</fullName>
    </submittedName>
</protein>
<dbReference type="Pfam" id="PF02615">
    <property type="entry name" value="Ldh_2"/>
    <property type="match status" value="1"/>
</dbReference>